<keyword evidence="15" id="KW-1185">Reference proteome</keyword>
<gene>
    <name evidence="14" type="primary">mdoH</name>
    <name evidence="14" type="ORF">Poly24_48000</name>
</gene>
<comment type="pathway">
    <text evidence="2">Glycan metabolism; osmoregulated periplasmic glucan (OPG) biosynthesis.</text>
</comment>
<evidence type="ECO:0000256" key="11">
    <source>
        <dbReference type="ARBA" id="ARBA00023136"/>
    </source>
</evidence>
<protein>
    <recommendedName>
        <fullName evidence="4">Glucans biosynthesis glucosyltransferase H</fullName>
    </recommendedName>
</protein>
<dbReference type="EMBL" id="CP036348">
    <property type="protein sequence ID" value="QDV71067.1"/>
    <property type="molecule type" value="Genomic_DNA"/>
</dbReference>
<evidence type="ECO:0000259" key="13">
    <source>
        <dbReference type="Pfam" id="PF13632"/>
    </source>
</evidence>
<feature type="transmembrane region" description="Helical" evidence="12">
    <location>
        <begin position="374"/>
        <end position="400"/>
    </location>
</feature>
<feature type="transmembrane region" description="Helical" evidence="12">
    <location>
        <begin position="56"/>
        <end position="78"/>
    </location>
</feature>
<accession>A0A518JZU2</accession>
<feature type="transmembrane region" description="Helical" evidence="12">
    <location>
        <begin position="535"/>
        <end position="555"/>
    </location>
</feature>
<evidence type="ECO:0000256" key="12">
    <source>
        <dbReference type="SAM" id="Phobius"/>
    </source>
</evidence>
<keyword evidence="10 12" id="KW-1133">Transmembrane helix</keyword>
<evidence type="ECO:0000256" key="10">
    <source>
        <dbReference type="ARBA" id="ARBA00022989"/>
    </source>
</evidence>
<dbReference type="Proteomes" id="UP000315082">
    <property type="component" value="Chromosome"/>
</dbReference>
<keyword evidence="9 12" id="KW-0812">Transmembrane</keyword>
<evidence type="ECO:0000313" key="15">
    <source>
        <dbReference type="Proteomes" id="UP000315082"/>
    </source>
</evidence>
<evidence type="ECO:0000256" key="9">
    <source>
        <dbReference type="ARBA" id="ARBA00022692"/>
    </source>
</evidence>
<evidence type="ECO:0000256" key="6">
    <source>
        <dbReference type="ARBA" id="ARBA00022519"/>
    </source>
</evidence>
<dbReference type="InterPro" id="IPR029044">
    <property type="entry name" value="Nucleotide-diphossugar_trans"/>
</dbReference>
<dbReference type="NCBIfam" id="NF003958">
    <property type="entry name" value="PRK05454.2-1"/>
    <property type="match status" value="1"/>
</dbReference>
<keyword evidence="8 14" id="KW-0808">Transferase</keyword>
<evidence type="ECO:0000313" key="14">
    <source>
        <dbReference type="EMBL" id="QDV71067.1"/>
    </source>
</evidence>
<name>A0A518JZU2_9BACT</name>
<dbReference type="GO" id="GO:0016758">
    <property type="term" value="F:hexosyltransferase activity"/>
    <property type="evidence" value="ECO:0007669"/>
    <property type="project" value="TreeGrafter"/>
</dbReference>
<feature type="transmembrane region" description="Helical" evidence="12">
    <location>
        <begin position="511"/>
        <end position="529"/>
    </location>
</feature>
<evidence type="ECO:0000256" key="1">
    <source>
        <dbReference type="ARBA" id="ARBA00004429"/>
    </source>
</evidence>
<evidence type="ECO:0000256" key="4">
    <source>
        <dbReference type="ARBA" id="ARBA00020585"/>
    </source>
</evidence>
<sequence>MALHPRVVPLRRTTQLIRVLVTIATLAMTALATSSYLAVAAGGNGINALELVSVPFFAILFGWISFSFWLATLGFLFASREQWKYHFRNRDLKPLDPTAPEKRTAVLMPVYNESPSRVFAGVEAMISELRHRDTADRFDFYILSDTTDPEVWLEEEAAWSELVERLGVSDSLFYRHRPKNSARKAGNIADFVERWGARHDYMIVLDADSLVSAATMQAMVQRMDENPRLGILQIPPVPIGRMSVFARLQQFAASVYGASFVKGFSIWAGDEGNYWGHNAILRVEAFRRHCDLPVLPGVPPLGGEILSHDFVEAALMVRAGWQVQVATDLGGSYEECPTTLGDYAQRDQRWCQGNLQHAKLLANEKFRTLSQLHFSCGVMSYLASPLWVVFTILCVAGTIIDVQSVNAATAPEETRGAVLIFAAAMLLLLLPKLWGVLLISQRRLQVARHGGWIGLWGSALLETLCSVLLSPIMAVFHTRYVVAVLTGTNVRWSAQQRDERGVSWSEATRQFASLTIGGLLVTLLIASFVPSLLLWFSPLLVGVLLSIPLAVMLGSQRLGAALRKRGLLLIPAETRPPTICLYHNLALQQAARTAAARPSTSWFETVLSDPKAFLRHARVQASTTSNLPLPPSDREAITTAFNRGGVNAIPAELRGKLLLDDKTLTSLHLETQLV</sequence>
<evidence type="ECO:0000256" key="8">
    <source>
        <dbReference type="ARBA" id="ARBA00022679"/>
    </source>
</evidence>
<proteinExistence type="inferred from homology"/>
<dbReference type="SUPFAM" id="SSF53448">
    <property type="entry name" value="Nucleotide-diphospho-sugar transferases"/>
    <property type="match status" value="1"/>
</dbReference>
<dbReference type="KEGG" id="rcf:Poly24_48000"/>
<dbReference type="PANTHER" id="PTHR43867">
    <property type="entry name" value="CELLULOSE SYNTHASE CATALYTIC SUBUNIT A [UDP-FORMING]"/>
    <property type="match status" value="1"/>
</dbReference>
<evidence type="ECO:0000256" key="7">
    <source>
        <dbReference type="ARBA" id="ARBA00022676"/>
    </source>
</evidence>
<dbReference type="GO" id="GO:0005886">
    <property type="term" value="C:plasma membrane"/>
    <property type="evidence" value="ECO:0007669"/>
    <property type="project" value="UniProtKB-SubCell"/>
</dbReference>
<dbReference type="InterPro" id="IPR050321">
    <property type="entry name" value="Glycosyltr_2/OpgH_subfam"/>
</dbReference>
<keyword evidence="11 12" id="KW-0472">Membrane</keyword>
<dbReference type="RefSeq" id="WP_145101272.1">
    <property type="nucleotide sequence ID" value="NZ_CP036348.1"/>
</dbReference>
<comment type="similarity">
    <text evidence="3">Belongs to the glycosyltransferase 2 family. OpgH subfamily.</text>
</comment>
<feature type="domain" description="Glycosyltransferase 2-like" evidence="13">
    <location>
        <begin position="203"/>
        <end position="430"/>
    </location>
</feature>
<evidence type="ECO:0000256" key="2">
    <source>
        <dbReference type="ARBA" id="ARBA00005001"/>
    </source>
</evidence>
<evidence type="ECO:0000256" key="5">
    <source>
        <dbReference type="ARBA" id="ARBA00022475"/>
    </source>
</evidence>
<evidence type="ECO:0000256" key="3">
    <source>
        <dbReference type="ARBA" id="ARBA00009337"/>
    </source>
</evidence>
<organism evidence="14 15">
    <name type="scientific">Rosistilla carotiformis</name>
    <dbReference type="NCBI Taxonomy" id="2528017"/>
    <lineage>
        <taxon>Bacteria</taxon>
        <taxon>Pseudomonadati</taxon>
        <taxon>Planctomycetota</taxon>
        <taxon>Planctomycetia</taxon>
        <taxon>Pirellulales</taxon>
        <taxon>Pirellulaceae</taxon>
        <taxon>Rosistilla</taxon>
    </lineage>
</organism>
<reference evidence="14 15" key="1">
    <citation type="submission" date="2019-02" db="EMBL/GenBank/DDBJ databases">
        <title>Deep-cultivation of Planctomycetes and their phenomic and genomic characterization uncovers novel biology.</title>
        <authorList>
            <person name="Wiegand S."/>
            <person name="Jogler M."/>
            <person name="Boedeker C."/>
            <person name="Pinto D."/>
            <person name="Vollmers J."/>
            <person name="Rivas-Marin E."/>
            <person name="Kohn T."/>
            <person name="Peeters S.H."/>
            <person name="Heuer A."/>
            <person name="Rast P."/>
            <person name="Oberbeckmann S."/>
            <person name="Bunk B."/>
            <person name="Jeske O."/>
            <person name="Meyerdierks A."/>
            <person name="Storesund J.E."/>
            <person name="Kallscheuer N."/>
            <person name="Luecker S."/>
            <person name="Lage O.M."/>
            <person name="Pohl T."/>
            <person name="Merkel B.J."/>
            <person name="Hornburger P."/>
            <person name="Mueller R.-W."/>
            <person name="Bruemmer F."/>
            <person name="Labrenz M."/>
            <person name="Spormann A.M."/>
            <person name="Op den Camp H."/>
            <person name="Overmann J."/>
            <person name="Amann R."/>
            <person name="Jetten M.S.M."/>
            <person name="Mascher T."/>
            <person name="Medema M.H."/>
            <person name="Devos D.P."/>
            <person name="Kaster A.-K."/>
            <person name="Ovreas L."/>
            <person name="Rohde M."/>
            <person name="Galperin M.Y."/>
            <person name="Jogler C."/>
        </authorList>
    </citation>
    <scope>NUCLEOTIDE SEQUENCE [LARGE SCALE GENOMIC DNA]</scope>
    <source>
        <strain evidence="14 15">Poly24</strain>
    </source>
</reference>
<dbReference type="Gene3D" id="3.90.550.10">
    <property type="entry name" value="Spore Coat Polysaccharide Biosynthesis Protein SpsA, Chain A"/>
    <property type="match status" value="1"/>
</dbReference>
<dbReference type="OrthoDB" id="9806824at2"/>
<feature type="transmembrane region" description="Helical" evidence="12">
    <location>
        <begin position="420"/>
        <end position="439"/>
    </location>
</feature>
<dbReference type="NCBIfam" id="NF003962">
    <property type="entry name" value="PRK05454.2-5"/>
    <property type="match status" value="1"/>
</dbReference>
<dbReference type="AlphaFoldDB" id="A0A518JZU2"/>
<dbReference type="Pfam" id="PF13632">
    <property type="entry name" value="Glyco_trans_2_3"/>
    <property type="match status" value="1"/>
</dbReference>
<comment type="subcellular location">
    <subcellularLocation>
        <location evidence="1">Cell inner membrane</location>
        <topology evidence="1">Multi-pass membrane protein</topology>
    </subcellularLocation>
</comment>
<dbReference type="PANTHER" id="PTHR43867:SF5">
    <property type="entry name" value="GLUCANS BIOSYNTHESIS GLUCOSYLTRANSFERASE H"/>
    <property type="match status" value="1"/>
</dbReference>
<dbReference type="InterPro" id="IPR001173">
    <property type="entry name" value="Glyco_trans_2-like"/>
</dbReference>
<keyword evidence="6" id="KW-0997">Cell inner membrane</keyword>
<keyword evidence="7 14" id="KW-0328">Glycosyltransferase</keyword>
<keyword evidence="5" id="KW-1003">Cell membrane</keyword>
<dbReference type="CDD" id="cd04191">
    <property type="entry name" value="Glucan_BSP_MdoH"/>
    <property type="match status" value="1"/>
</dbReference>